<evidence type="ECO:0000313" key="2">
    <source>
        <dbReference type="EMBL" id="MCI55341.1"/>
    </source>
</evidence>
<feature type="chain" id="PRO_5017224408" evidence="1">
    <location>
        <begin position="19"/>
        <end position="49"/>
    </location>
</feature>
<proteinExistence type="predicted"/>
<dbReference type="Proteomes" id="UP000265520">
    <property type="component" value="Unassembled WGS sequence"/>
</dbReference>
<evidence type="ECO:0000256" key="1">
    <source>
        <dbReference type="SAM" id="SignalP"/>
    </source>
</evidence>
<feature type="signal peptide" evidence="1">
    <location>
        <begin position="1"/>
        <end position="18"/>
    </location>
</feature>
<dbReference type="AlphaFoldDB" id="A0A392T2J5"/>
<keyword evidence="1" id="KW-0732">Signal</keyword>
<feature type="non-terminal residue" evidence="2">
    <location>
        <position position="49"/>
    </location>
</feature>
<name>A0A392T2J5_9FABA</name>
<dbReference type="EMBL" id="LXQA010494633">
    <property type="protein sequence ID" value="MCI55341.1"/>
    <property type="molecule type" value="Genomic_DNA"/>
</dbReference>
<comment type="caution">
    <text evidence="2">The sequence shown here is derived from an EMBL/GenBank/DDBJ whole genome shotgun (WGS) entry which is preliminary data.</text>
</comment>
<keyword evidence="3" id="KW-1185">Reference proteome</keyword>
<evidence type="ECO:0000313" key="3">
    <source>
        <dbReference type="Proteomes" id="UP000265520"/>
    </source>
</evidence>
<accession>A0A392T2J5</accession>
<reference evidence="2 3" key="1">
    <citation type="journal article" date="2018" name="Front. Plant Sci.">
        <title>Red Clover (Trifolium pratense) and Zigzag Clover (T. medium) - A Picture of Genomic Similarities and Differences.</title>
        <authorList>
            <person name="Dluhosova J."/>
            <person name="Istvanek J."/>
            <person name="Nedelnik J."/>
            <person name="Repkova J."/>
        </authorList>
    </citation>
    <scope>NUCLEOTIDE SEQUENCE [LARGE SCALE GENOMIC DNA]</scope>
    <source>
        <strain evidence="3">cv. 10/8</strain>
        <tissue evidence="2">Leaf</tissue>
    </source>
</reference>
<protein>
    <submittedName>
        <fullName evidence="2">Aspartic proteinase-like protein 2-like</fullName>
    </submittedName>
</protein>
<organism evidence="2 3">
    <name type="scientific">Trifolium medium</name>
    <dbReference type="NCBI Taxonomy" id="97028"/>
    <lineage>
        <taxon>Eukaryota</taxon>
        <taxon>Viridiplantae</taxon>
        <taxon>Streptophyta</taxon>
        <taxon>Embryophyta</taxon>
        <taxon>Tracheophyta</taxon>
        <taxon>Spermatophyta</taxon>
        <taxon>Magnoliopsida</taxon>
        <taxon>eudicotyledons</taxon>
        <taxon>Gunneridae</taxon>
        <taxon>Pentapetalae</taxon>
        <taxon>rosids</taxon>
        <taxon>fabids</taxon>
        <taxon>Fabales</taxon>
        <taxon>Fabaceae</taxon>
        <taxon>Papilionoideae</taxon>
        <taxon>50 kb inversion clade</taxon>
        <taxon>NPAAA clade</taxon>
        <taxon>Hologalegina</taxon>
        <taxon>IRL clade</taxon>
        <taxon>Trifolieae</taxon>
        <taxon>Trifolium</taxon>
    </lineage>
</organism>
<sequence>MQMMAVIFIFTAAFLTAATVISGSPATLTLERAFPSNHGIELNQLKARD</sequence>